<dbReference type="Proteomes" id="UP000295511">
    <property type="component" value="Unassembled WGS sequence"/>
</dbReference>
<gene>
    <name evidence="1" type="ORF">E1809_16935</name>
</gene>
<sequence>MLILWCPIKEEAEKSAGYTTLRLAHKELEQRDPYLGRVIRQPGKDYLDRAQLQAIVEAARNAARLPR</sequence>
<dbReference type="OrthoDB" id="5119421at2"/>
<evidence type="ECO:0000313" key="1">
    <source>
        <dbReference type="EMBL" id="TDF92845.1"/>
    </source>
</evidence>
<reference evidence="1 2" key="1">
    <citation type="submission" date="2019-03" db="EMBL/GenBank/DDBJ databases">
        <title>Whole genome sequence of Arthrobacter sp JH1-1.</title>
        <authorList>
            <person name="Trinh H.N."/>
        </authorList>
    </citation>
    <scope>NUCLEOTIDE SEQUENCE [LARGE SCALE GENOMIC DNA]</scope>
    <source>
        <strain evidence="1 2">JH1-1</strain>
    </source>
</reference>
<organism evidence="1 2">
    <name type="scientific">Arthrobacter terricola</name>
    <dbReference type="NCBI Taxonomy" id="2547396"/>
    <lineage>
        <taxon>Bacteria</taxon>
        <taxon>Bacillati</taxon>
        <taxon>Actinomycetota</taxon>
        <taxon>Actinomycetes</taxon>
        <taxon>Micrococcales</taxon>
        <taxon>Micrococcaceae</taxon>
        <taxon>Arthrobacter</taxon>
    </lineage>
</organism>
<comment type="caution">
    <text evidence="1">The sequence shown here is derived from an EMBL/GenBank/DDBJ whole genome shotgun (WGS) entry which is preliminary data.</text>
</comment>
<proteinExistence type="predicted"/>
<dbReference type="RefSeq" id="WP_133205422.1">
    <property type="nucleotide sequence ID" value="NZ_SMRU01000021.1"/>
</dbReference>
<keyword evidence="2" id="KW-1185">Reference proteome</keyword>
<name>A0A4R5KDX1_9MICC</name>
<accession>A0A4R5KDX1</accession>
<dbReference type="AlphaFoldDB" id="A0A4R5KDX1"/>
<protein>
    <submittedName>
        <fullName evidence="1">Uncharacterized protein</fullName>
    </submittedName>
</protein>
<dbReference type="EMBL" id="SMRU01000021">
    <property type="protein sequence ID" value="TDF92845.1"/>
    <property type="molecule type" value="Genomic_DNA"/>
</dbReference>
<evidence type="ECO:0000313" key="2">
    <source>
        <dbReference type="Proteomes" id="UP000295511"/>
    </source>
</evidence>